<evidence type="ECO:0000313" key="1">
    <source>
        <dbReference type="EMBL" id="OUN41691.1"/>
    </source>
</evidence>
<gene>
    <name evidence="1" type="ORF">B5G26_10645</name>
</gene>
<sequence>MLAQEKYQRTALEEAYQQAYENLPEFQKGQVVSAVSPVLPGNRIQKEMCLTVQDPPEGVIWDERISPEKQYELMGLNWSTYDSFGRLIGAQGEYAMVLSVQVPLQDYADGTRELPLFYVMVYDREETQKDDVCAFIHGQTVSFEDLEERKVFEDEKYAAYDVSDYVYGDGESYLQAFFRQNPDVAQNAQTLGRIQNFYTYYQDHLQESVRYLQDAQQK</sequence>
<name>A0A1Y3TZ18_9FIRM</name>
<evidence type="ECO:0000313" key="2">
    <source>
        <dbReference type="Proteomes" id="UP000195455"/>
    </source>
</evidence>
<comment type="caution">
    <text evidence="1">The sequence shown here is derived from an EMBL/GenBank/DDBJ whole genome shotgun (WGS) entry which is preliminary data.</text>
</comment>
<organism evidence="1 2">
    <name type="scientific">Anaerotignum lactatifermentans</name>
    <dbReference type="NCBI Taxonomy" id="160404"/>
    <lineage>
        <taxon>Bacteria</taxon>
        <taxon>Bacillati</taxon>
        <taxon>Bacillota</taxon>
        <taxon>Clostridia</taxon>
        <taxon>Lachnospirales</taxon>
        <taxon>Anaerotignaceae</taxon>
        <taxon>Anaerotignum</taxon>
    </lineage>
</organism>
<dbReference type="Proteomes" id="UP000195455">
    <property type="component" value="Unassembled WGS sequence"/>
</dbReference>
<reference evidence="2" key="1">
    <citation type="submission" date="2017-04" db="EMBL/GenBank/DDBJ databases">
        <title>Function of individual gut microbiota members based on whole genome sequencing of pure cultures obtained from chicken caecum.</title>
        <authorList>
            <person name="Medvecky M."/>
            <person name="Cejkova D."/>
            <person name="Polansky O."/>
            <person name="Karasova D."/>
            <person name="Kubasova T."/>
            <person name="Cizek A."/>
            <person name="Rychlik I."/>
        </authorList>
    </citation>
    <scope>NUCLEOTIDE SEQUENCE [LARGE SCALE GENOMIC DNA]</scope>
    <source>
        <strain evidence="2">An75</strain>
    </source>
</reference>
<dbReference type="RefSeq" id="WP_087989616.1">
    <property type="nucleotide sequence ID" value="NZ_NFHM01000016.1"/>
</dbReference>
<dbReference type="EMBL" id="NFHM01000016">
    <property type="protein sequence ID" value="OUN41691.1"/>
    <property type="molecule type" value="Genomic_DNA"/>
</dbReference>
<accession>A0A1Y3TZ18</accession>
<proteinExistence type="predicted"/>
<dbReference type="AlphaFoldDB" id="A0A1Y3TZ18"/>
<protein>
    <submittedName>
        <fullName evidence="1">Uncharacterized protein</fullName>
    </submittedName>
</protein>